<feature type="domain" description="Type VI secretion system component TssM1 helical" evidence="5">
    <location>
        <begin position="935"/>
        <end position="998"/>
    </location>
</feature>
<dbReference type="Pfam" id="PF14331">
    <property type="entry name" value="IcmF-related_N"/>
    <property type="match status" value="1"/>
</dbReference>
<dbReference type="InterPro" id="IPR053156">
    <property type="entry name" value="T6SS_TssM-like"/>
</dbReference>
<dbReference type="InterPro" id="IPR009612">
    <property type="entry name" value="IcmF-rel"/>
</dbReference>
<evidence type="ECO:0000313" key="6">
    <source>
        <dbReference type="EMBL" id="KFX03088.1"/>
    </source>
</evidence>
<protein>
    <submittedName>
        <fullName evidence="6">Type VI secretion protein IcmF</fullName>
    </submittedName>
</protein>
<dbReference type="eggNOG" id="COG3523">
    <property type="taxonomic scope" value="Bacteria"/>
</dbReference>
<dbReference type="STRING" id="55207.KP22_16925"/>
<dbReference type="RefSeq" id="WP_039325250.1">
    <property type="nucleotide sequence ID" value="NZ_JQHM01000010.1"/>
</dbReference>
<evidence type="ECO:0000259" key="3">
    <source>
        <dbReference type="Pfam" id="PF06761"/>
    </source>
</evidence>
<evidence type="ECO:0000313" key="7">
    <source>
        <dbReference type="Proteomes" id="UP000032874"/>
    </source>
</evidence>
<feature type="domain" description="Type VI secretion system component TssM1 N-terminal" evidence="4">
    <location>
        <begin position="200"/>
        <end position="454"/>
    </location>
</feature>
<sequence>MFKTIITFLRKQLPKLKPSWLLLGAVLWIVVLVLAWWLGPRLTVGESRPLQGIWGRVVFTLIWLWLVFSYSAWLVWRRVQQMRTERHEQQVIEQDPLQVYVDSQQTFLDRWLEAFQTQLGKKALYAMPWYLTIGLAGSGKSSLIHRANPANKMNPKLDAELRDVAAGQQVSSWVGESAVIWDPSGQLLAQPELEGDSLGQRHARLWQHLLQWLSENRRRQPLNGLVLTLDISWLAQAGVADRKAYAQVMRARLQEISVNINTRLPVYIALTRLDMLSGFDKVYRQLNRDARQAVLGVTFTPQASNSKGWLEELERFWDEWVTNLNDNLPDMLLTQSDRSVRNSLFSFVRQLAGVKDYVMEVLTETLATGEDRAFMIRGVYVSSVYQQGVPFDAFAQSASRRYQLPEPINAALRGESNTFFVQRLFPDVIFPEASLAGENRLHSLYRRRRLSIGVGCMLLASLALVGSWHHFYRVNEEAGRNVLTKAQAFIGTNELEGQPGYGYQQLPRLNLIRDATLSFGNYRERTPLLADLGLYQGDKIGPYVEGTYLQMLNQRFLPAVMQGLLEDLNQAPANSEQKLTILRVMRMLDDVSGRNKALVEQFMAQRWQKAFPAQGNVQEQLMQHLDYALEHTDWHKAREQKDAVAISTFAPFNQPITLAQQELSKLPMYQRVYQSLVMKATQVLPPDLAIRDEVGPTFDPVFSLRNDKAGSVPRLLTYPGFSDYYLKQDKALLELTALDAWVLGQRERAQFSEADRREILRQVNDRYITDYINQWQKVLANIDVQTLDTPEQALDILTDITGNDQPFQRVLTTVSDNTRIRKLGDDDNDTAQNINTRIGRPFMTINAALSGRGEQGPLVQEVNQKLTDLYHYLDQIVNATDPGQAALKAVQARQGNKFSDPVFALQQYARSLPAPLDRWVGQLAGESASLVTGLAMSSLNQEWLDKVVTPFNEKLADRYPFDPSSNKDVPLSEMERFFMTGGTLDSFYQTNLKAMMESGMLEEGMASPLQAELVKQLERATRIRQTLFNAQGSLEVHFVLEPLELTANKRRSVLNLDGQLLEYSHGRRQKTPLVWPNSMRDGAESKLTLVPDDRERSPRSLSFSGPWAMFRLINSDQLTQVNENTFDVRFSLENGAMTYRVYTDASHNPFAGGLFSQFTLPDSLY</sequence>
<proteinExistence type="predicted"/>
<comment type="caution">
    <text evidence="6">The sequence shown here is derived from an EMBL/GenBank/DDBJ whole genome shotgun (WGS) entry which is preliminary data.</text>
</comment>
<evidence type="ECO:0000256" key="1">
    <source>
        <dbReference type="SAM" id="Phobius"/>
    </source>
</evidence>
<feature type="transmembrane region" description="Helical" evidence="1">
    <location>
        <begin position="53"/>
        <end position="76"/>
    </location>
</feature>
<dbReference type="AlphaFoldDB" id="A0A093U4A8"/>
<dbReference type="InterPro" id="IPR048677">
    <property type="entry name" value="TssM1_hel"/>
</dbReference>
<feature type="domain" description="Type VI secretion system IcmF C-terminal" evidence="2">
    <location>
        <begin position="1038"/>
        <end position="1144"/>
    </location>
</feature>
<dbReference type="NCBIfam" id="TIGR03348">
    <property type="entry name" value="VI_IcmF"/>
    <property type="match status" value="1"/>
</dbReference>
<name>A0A093U4A8_9GAMM</name>
<dbReference type="Pfam" id="PF06744">
    <property type="entry name" value="IcmF_C"/>
    <property type="match status" value="1"/>
</dbReference>
<dbReference type="InterPro" id="IPR027417">
    <property type="entry name" value="P-loop_NTPase"/>
</dbReference>
<keyword evidence="1" id="KW-0812">Transmembrane</keyword>
<accession>A0A093U4A8</accession>
<evidence type="ECO:0000259" key="5">
    <source>
        <dbReference type="Pfam" id="PF21070"/>
    </source>
</evidence>
<keyword evidence="1" id="KW-0472">Membrane</keyword>
<dbReference type="InterPro" id="IPR025743">
    <property type="entry name" value="TssM1_N"/>
</dbReference>
<dbReference type="SUPFAM" id="SSF52540">
    <property type="entry name" value="P-loop containing nucleoside triphosphate hydrolases"/>
    <property type="match status" value="1"/>
</dbReference>
<dbReference type="EMBL" id="JQHM01000010">
    <property type="protein sequence ID" value="KFX03088.1"/>
    <property type="molecule type" value="Genomic_DNA"/>
</dbReference>
<reference evidence="6 7" key="1">
    <citation type="submission" date="2014-08" db="EMBL/GenBank/DDBJ databases">
        <title>Genome sequences of NCPPB Pectobacterium isolates.</title>
        <authorList>
            <person name="Glover R.H."/>
            <person name="Sapp M."/>
            <person name="Elphinstone J."/>
        </authorList>
    </citation>
    <scope>NUCLEOTIDE SEQUENCE [LARGE SCALE GENOMIC DNA]</scope>
    <source>
        <strain evidence="6 7">NCPPB 2795</strain>
    </source>
</reference>
<dbReference type="InterPro" id="IPR010623">
    <property type="entry name" value="IcmF_C"/>
</dbReference>
<dbReference type="Pfam" id="PF21070">
    <property type="entry name" value="IcmF_helical"/>
    <property type="match status" value="1"/>
</dbReference>
<evidence type="ECO:0000259" key="2">
    <source>
        <dbReference type="Pfam" id="PF06744"/>
    </source>
</evidence>
<evidence type="ECO:0000259" key="4">
    <source>
        <dbReference type="Pfam" id="PF14331"/>
    </source>
</evidence>
<feature type="domain" description="IcmF-related" evidence="3">
    <location>
        <begin position="506"/>
        <end position="819"/>
    </location>
</feature>
<dbReference type="PANTHER" id="PTHR36153:SF5">
    <property type="entry name" value="EXPORTED PROTEIN"/>
    <property type="match status" value="1"/>
</dbReference>
<feature type="transmembrane region" description="Helical" evidence="1">
    <location>
        <begin position="450"/>
        <end position="471"/>
    </location>
</feature>
<dbReference type="InterPro" id="IPR017731">
    <property type="entry name" value="TssM1-like"/>
</dbReference>
<keyword evidence="1" id="KW-1133">Transmembrane helix</keyword>
<dbReference type="Pfam" id="PF06761">
    <property type="entry name" value="IcmF-related"/>
    <property type="match status" value="1"/>
</dbReference>
<dbReference type="PANTHER" id="PTHR36153">
    <property type="entry name" value="INNER MEMBRANE PROTEIN-RELATED"/>
    <property type="match status" value="1"/>
</dbReference>
<feature type="transmembrane region" description="Helical" evidence="1">
    <location>
        <begin position="20"/>
        <end position="38"/>
    </location>
</feature>
<organism evidence="6 7">
    <name type="scientific">Pectobacterium betavasculorum</name>
    <dbReference type="NCBI Taxonomy" id="55207"/>
    <lineage>
        <taxon>Bacteria</taxon>
        <taxon>Pseudomonadati</taxon>
        <taxon>Pseudomonadota</taxon>
        <taxon>Gammaproteobacteria</taxon>
        <taxon>Enterobacterales</taxon>
        <taxon>Pectobacteriaceae</taxon>
        <taxon>Pectobacterium</taxon>
    </lineage>
</organism>
<gene>
    <name evidence="6" type="ORF">KP22_16925</name>
</gene>
<dbReference type="Proteomes" id="UP000032874">
    <property type="component" value="Unassembled WGS sequence"/>
</dbReference>